<protein>
    <submittedName>
        <fullName evidence="2">Uncharacterized protein</fullName>
    </submittedName>
</protein>
<dbReference type="RefSeq" id="WP_037549344.1">
    <property type="nucleotide sequence ID" value="NZ_JNUP01000070.1"/>
</dbReference>
<gene>
    <name evidence="2" type="ORF">DC28_12965</name>
</gene>
<feature type="compositionally biased region" description="Basic and acidic residues" evidence="1">
    <location>
        <begin position="98"/>
        <end position="114"/>
    </location>
</feature>
<dbReference type="eggNOG" id="ENOG502ZDDS">
    <property type="taxonomic scope" value="Bacteria"/>
</dbReference>
<evidence type="ECO:0000313" key="2">
    <source>
        <dbReference type="EMBL" id="KGE71073.1"/>
    </source>
</evidence>
<organism evidence="2 3">
    <name type="scientific">Spirochaeta lutea</name>
    <dbReference type="NCBI Taxonomy" id="1480694"/>
    <lineage>
        <taxon>Bacteria</taxon>
        <taxon>Pseudomonadati</taxon>
        <taxon>Spirochaetota</taxon>
        <taxon>Spirochaetia</taxon>
        <taxon>Spirochaetales</taxon>
        <taxon>Spirochaetaceae</taxon>
        <taxon>Spirochaeta</taxon>
    </lineage>
</organism>
<dbReference type="OrthoDB" id="362803at2"/>
<dbReference type="EMBL" id="JNUP01000070">
    <property type="protein sequence ID" value="KGE71073.1"/>
    <property type="molecule type" value="Genomic_DNA"/>
</dbReference>
<feature type="compositionally biased region" description="Basic and acidic residues" evidence="1">
    <location>
        <begin position="134"/>
        <end position="145"/>
    </location>
</feature>
<feature type="region of interest" description="Disordered" evidence="1">
    <location>
        <begin position="98"/>
        <end position="145"/>
    </location>
</feature>
<keyword evidence="3" id="KW-1185">Reference proteome</keyword>
<evidence type="ECO:0000256" key="1">
    <source>
        <dbReference type="SAM" id="MobiDB-lite"/>
    </source>
</evidence>
<name>A0A098QUJ1_9SPIO</name>
<comment type="caution">
    <text evidence="2">The sequence shown here is derived from an EMBL/GenBank/DDBJ whole genome shotgun (WGS) entry which is preliminary data.</text>
</comment>
<dbReference type="Proteomes" id="UP000029692">
    <property type="component" value="Unassembled WGS sequence"/>
</dbReference>
<reference evidence="2 3" key="1">
    <citation type="submission" date="2014-05" db="EMBL/GenBank/DDBJ databases">
        <title>De novo Genome Sequence of Spirocheata sp.</title>
        <authorList>
            <person name="Shivani Y."/>
            <person name="Subhash Y."/>
            <person name="Tushar L."/>
            <person name="Sasikala C."/>
            <person name="Ramana C.V."/>
        </authorList>
    </citation>
    <scope>NUCLEOTIDE SEQUENCE [LARGE SCALE GENOMIC DNA]</scope>
    <source>
        <strain evidence="2 3">JC230</strain>
    </source>
</reference>
<proteinExistence type="predicted"/>
<evidence type="ECO:0000313" key="3">
    <source>
        <dbReference type="Proteomes" id="UP000029692"/>
    </source>
</evidence>
<accession>A0A098QUJ1</accession>
<sequence length="145" mass="16302">MDFWTRMRKAVDKGLSVSRDWLGKAGDAARDLGEKGVLRLEIRELEAKSKDLLLKLGTYTYEQLGREKKASITAKNQEVQAVLTELLSIEEQVQDREQKIEALNRQEQQARQDSDPAGSPASQDFQDSADDPAENPKKPDSGEQE</sequence>
<dbReference type="AlphaFoldDB" id="A0A098QUJ1"/>